<dbReference type="EMBL" id="JACEIK010000919">
    <property type="protein sequence ID" value="MCD7463834.1"/>
    <property type="molecule type" value="Genomic_DNA"/>
</dbReference>
<dbReference type="Proteomes" id="UP000823775">
    <property type="component" value="Unassembled WGS sequence"/>
</dbReference>
<name>A0ABS8SYK1_DATST</name>
<feature type="region of interest" description="Disordered" evidence="1">
    <location>
        <begin position="1"/>
        <end position="34"/>
    </location>
</feature>
<organism evidence="2 3">
    <name type="scientific">Datura stramonium</name>
    <name type="common">Jimsonweed</name>
    <name type="synonym">Common thornapple</name>
    <dbReference type="NCBI Taxonomy" id="4076"/>
    <lineage>
        <taxon>Eukaryota</taxon>
        <taxon>Viridiplantae</taxon>
        <taxon>Streptophyta</taxon>
        <taxon>Embryophyta</taxon>
        <taxon>Tracheophyta</taxon>
        <taxon>Spermatophyta</taxon>
        <taxon>Magnoliopsida</taxon>
        <taxon>eudicotyledons</taxon>
        <taxon>Gunneridae</taxon>
        <taxon>Pentapetalae</taxon>
        <taxon>asterids</taxon>
        <taxon>lamiids</taxon>
        <taxon>Solanales</taxon>
        <taxon>Solanaceae</taxon>
        <taxon>Solanoideae</taxon>
        <taxon>Datureae</taxon>
        <taxon>Datura</taxon>
    </lineage>
</organism>
<comment type="caution">
    <text evidence="2">The sequence shown here is derived from an EMBL/GenBank/DDBJ whole genome shotgun (WGS) entry which is preliminary data.</text>
</comment>
<evidence type="ECO:0000256" key="1">
    <source>
        <dbReference type="SAM" id="MobiDB-lite"/>
    </source>
</evidence>
<evidence type="ECO:0000313" key="2">
    <source>
        <dbReference type="EMBL" id="MCD7463834.1"/>
    </source>
</evidence>
<gene>
    <name evidence="2" type="ORF">HAX54_051512</name>
</gene>
<sequence length="155" mass="17271">MPQPSTKNRTKPLPYMPSSTPEGQFQAADAPATTPPDLLKIAQMAQVHESQIVKLAKAIPSMIHALEIVSDEEIYHNRPPSPPMLTVQEVDPSWKLDKVDTTSNHDLRTLLDKWLVPGPGKLLEIPPDPLMSIAKKMASWNFDAATYSWGLRPNR</sequence>
<evidence type="ECO:0000313" key="3">
    <source>
        <dbReference type="Proteomes" id="UP000823775"/>
    </source>
</evidence>
<protein>
    <submittedName>
        <fullName evidence="2">Uncharacterized protein</fullName>
    </submittedName>
</protein>
<keyword evidence="3" id="KW-1185">Reference proteome</keyword>
<accession>A0ABS8SYK1</accession>
<reference evidence="2 3" key="1">
    <citation type="journal article" date="2021" name="BMC Genomics">
        <title>Datura genome reveals duplications of psychoactive alkaloid biosynthetic genes and high mutation rate following tissue culture.</title>
        <authorList>
            <person name="Rajewski A."/>
            <person name="Carter-House D."/>
            <person name="Stajich J."/>
            <person name="Litt A."/>
        </authorList>
    </citation>
    <scope>NUCLEOTIDE SEQUENCE [LARGE SCALE GENOMIC DNA]</scope>
    <source>
        <strain evidence="2">AR-01</strain>
    </source>
</reference>
<proteinExistence type="predicted"/>